<evidence type="ECO:0000313" key="2">
    <source>
        <dbReference type="Proteomes" id="UP001438008"/>
    </source>
</evidence>
<dbReference type="Proteomes" id="UP001438008">
    <property type="component" value="Unassembled WGS sequence"/>
</dbReference>
<reference evidence="1 2" key="1">
    <citation type="submission" date="2024-03" db="EMBL/GenBank/DDBJ databases">
        <title>Human intestinal bacterial collection.</title>
        <authorList>
            <person name="Pauvert C."/>
            <person name="Hitch T.C.A."/>
            <person name="Clavel T."/>
        </authorList>
    </citation>
    <scope>NUCLEOTIDE SEQUENCE [LARGE SCALE GENOMIC DNA]</scope>
    <source>
        <strain evidence="1 2">CLA-AA-H132</strain>
    </source>
</reference>
<comment type="caution">
    <text evidence="1">The sequence shown here is derived from an EMBL/GenBank/DDBJ whole genome shotgun (WGS) entry which is preliminary data.</text>
</comment>
<dbReference type="SUPFAM" id="SSF52540">
    <property type="entry name" value="P-loop containing nucleoside triphosphate hydrolases"/>
    <property type="match status" value="1"/>
</dbReference>
<sequence length="84" mass="9316">MSYMALYRKFRPTEFSDVRGQDHIVTTLKNQIKADRIGHAYLFCGTRGTGKTTVAKIFARAVNCEHPVDGNPCGTCAARRPAAR</sequence>
<dbReference type="InterPro" id="IPR050238">
    <property type="entry name" value="DNA_Rep/Repair_Clamp_Loader"/>
</dbReference>
<proteinExistence type="predicted"/>
<feature type="non-terminal residue" evidence="1">
    <location>
        <position position="84"/>
    </location>
</feature>
<dbReference type="Gene3D" id="3.40.50.300">
    <property type="entry name" value="P-loop containing nucleotide triphosphate hydrolases"/>
    <property type="match status" value="1"/>
</dbReference>
<keyword evidence="2" id="KW-1185">Reference proteome</keyword>
<evidence type="ECO:0000313" key="1">
    <source>
        <dbReference type="EMBL" id="MEQ2473678.1"/>
    </source>
</evidence>
<dbReference type="Pfam" id="PF13177">
    <property type="entry name" value="DNA_pol3_delta2"/>
    <property type="match status" value="1"/>
</dbReference>
<dbReference type="InterPro" id="IPR027417">
    <property type="entry name" value="P-loop_NTPase"/>
</dbReference>
<dbReference type="EMBL" id="JBBMFE010000017">
    <property type="protein sequence ID" value="MEQ2473678.1"/>
    <property type="molecule type" value="Genomic_DNA"/>
</dbReference>
<dbReference type="PANTHER" id="PTHR11669:SF0">
    <property type="entry name" value="PROTEIN STICHEL-LIKE 2"/>
    <property type="match status" value="1"/>
</dbReference>
<protein>
    <submittedName>
        <fullName evidence="1">DNA polymerase III subunit gamma/tau</fullName>
    </submittedName>
</protein>
<organism evidence="1 2">
    <name type="scientific">Laedolimicola intestinihominis</name>
    <dbReference type="NCBI Taxonomy" id="3133166"/>
    <lineage>
        <taxon>Bacteria</taxon>
        <taxon>Bacillati</taxon>
        <taxon>Bacillota</taxon>
        <taxon>Clostridia</taxon>
        <taxon>Lachnospirales</taxon>
        <taxon>Lachnospiraceae</taxon>
        <taxon>Laedolimicola</taxon>
    </lineage>
</organism>
<accession>A0ABV1FKQ8</accession>
<gene>
    <name evidence="1" type="ORF">WMO29_14440</name>
</gene>
<dbReference type="PANTHER" id="PTHR11669">
    <property type="entry name" value="REPLICATION FACTOR C / DNA POLYMERASE III GAMMA-TAU SUBUNIT"/>
    <property type="match status" value="1"/>
</dbReference>
<name>A0ABV1FKQ8_9FIRM</name>